<dbReference type="InterPro" id="IPR038591">
    <property type="entry name" value="NolW-like_sf"/>
</dbReference>
<dbReference type="PRINTS" id="PR00811">
    <property type="entry name" value="BCTERIALGSPD"/>
</dbReference>
<dbReference type="InterPro" id="IPR005644">
    <property type="entry name" value="NolW-like"/>
</dbReference>
<keyword evidence="4 11" id="KW-0732">Signal</keyword>
<dbReference type="Proteomes" id="UP000316852">
    <property type="component" value="Unassembled WGS sequence"/>
</dbReference>
<dbReference type="GO" id="GO:0009279">
    <property type="term" value="C:cell outer membrane"/>
    <property type="evidence" value="ECO:0007669"/>
    <property type="project" value="UniProtKB-SubCell"/>
</dbReference>
<accession>A0A538TA61</accession>
<dbReference type="EMBL" id="VBOW01000014">
    <property type="protein sequence ID" value="TMQ60467.1"/>
    <property type="molecule type" value="Genomic_DNA"/>
</dbReference>
<evidence type="ECO:0000256" key="4">
    <source>
        <dbReference type="ARBA" id="ARBA00022729"/>
    </source>
</evidence>
<dbReference type="PANTHER" id="PTHR30604">
    <property type="entry name" value="PROTEIN TRANSPORT PROTEIN HOFQ"/>
    <property type="match status" value="1"/>
</dbReference>
<name>A0A538TA61_UNCEI</name>
<organism evidence="13 14">
    <name type="scientific">Eiseniibacteriota bacterium</name>
    <dbReference type="NCBI Taxonomy" id="2212470"/>
    <lineage>
        <taxon>Bacteria</taxon>
        <taxon>Candidatus Eiseniibacteriota</taxon>
    </lineage>
</organism>
<feature type="domain" description="Secretin/TonB short N-terminal" evidence="12">
    <location>
        <begin position="186"/>
        <end position="234"/>
    </location>
</feature>
<reference evidence="13 14" key="1">
    <citation type="journal article" date="2019" name="Nat. Microbiol.">
        <title>Mediterranean grassland soil C-N compound turnover is dependent on rainfall and depth, and is mediated by genomically divergent microorganisms.</title>
        <authorList>
            <person name="Diamond S."/>
            <person name="Andeer P.F."/>
            <person name="Li Z."/>
            <person name="Crits-Christoph A."/>
            <person name="Burstein D."/>
            <person name="Anantharaman K."/>
            <person name="Lane K.R."/>
            <person name="Thomas B.C."/>
            <person name="Pan C."/>
            <person name="Northen T.R."/>
            <person name="Banfield J.F."/>
        </authorList>
    </citation>
    <scope>NUCLEOTIDE SEQUENCE [LARGE SCALE GENOMIC DNA]</scope>
    <source>
        <strain evidence="13">WS_6</strain>
    </source>
</reference>
<dbReference type="InterPro" id="IPR051808">
    <property type="entry name" value="Type_IV_pilus_biogenesis"/>
</dbReference>
<evidence type="ECO:0000256" key="5">
    <source>
        <dbReference type="ARBA" id="ARBA00022927"/>
    </source>
</evidence>
<feature type="signal peptide" evidence="11">
    <location>
        <begin position="1"/>
        <end position="33"/>
    </location>
</feature>
<dbReference type="Pfam" id="PF03958">
    <property type="entry name" value="Secretin_N"/>
    <property type="match status" value="1"/>
</dbReference>
<dbReference type="Pfam" id="PF00263">
    <property type="entry name" value="Secretin"/>
    <property type="match status" value="1"/>
</dbReference>
<dbReference type="Pfam" id="PF11741">
    <property type="entry name" value="AMIN"/>
    <property type="match status" value="1"/>
</dbReference>
<dbReference type="InterPro" id="IPR004846">
    <property type="entry name" value="T2SS/T3SS_dom"/>
</dbReference>
<dbReference type="InterPro" id="IPR021731">
    <property type="entry name" value="AMIN_dom"/>
</dbReference>
<feature type="chain" id="PRO_5022008847" evidence="11">
    <location>
        <begin position="34"/>
        <end position="553"/>
    </location>
</feature>
<evidence type="ECO:0000256" key="6">
    <source>
        <dbReference type="ARBA" id="ARBA00023136"/>
    </source>
</evidence>
<dbReference type="Pfam" id="PF21305">
    <property type="entry name" value="type_II_gspD_N0"/>
    <property type="match status" value="1"/>
</dbReference>
<gene>
    <name evidence="13" type="primary">pilQ</name>
    <name evidence="13" type="ORF">E6K76_02220</name>
</gene>
<dbReference type="InterPro" id="IPR049371">
    <property type="entry name" value="GspD-like_N0"/>
</dbReference>
<dbReference type="Gene3D" id="2.60.40.3500">
    <property type="match status" value="1"/>
</dbReference>
<evidence type="ECO:0000256" key="10">
    <source>
        <dbReference type="SAM" id="MobiDB-lite"/>
    </source>
</evidence>
<dbReference type="SMART" id="SM00965">
    <property type="entry name" value="STN"/>
    <property type="match status" value="1"/>
</dbReference>
<proteinExistence type="inferred from homology"/>
<dbReference type="PANTHER" id="PTHR30604:SF1">
    <property type="entry name" value="DNA UTILIZATION PROTEIN HOFQ"/>
    <property type="match status" value="1"/>
</dbReference>
<feature type="compositionally biased region" description="Basic and acidic residues" evidence="10">
    <location>
        <begin position="152"/>
        <end position="162"/>
    </location>
</feature>
<evidence type="ECO:0000256" key="3">
    <source>
        <dbReference type="ARBA" id="ARBA00022692"/>
    </source>
</evidence>
<evidence type="ECO:0000313" key="14">
    <source>
        <dbReference type="Proteomes" id="UP000316852"/>
    </source>
</evidence>
<evidence type="ECO:0000313" key="13">
    <source>
        <dbReference type="EMBL" id="TMQ60467.1"/>
    </source>
</evidence>
<keyword evidence="3" id="KW-0812">Transmembrane</keyword>
<dbReference type="InterPro" id="IPR001775">
    <property type="entry name" value="GspD/PilQ"/>
</dbReference>
<evidence type="ECO:0000256" key="11">
    <source>
        <dbReference type="SAM" id="SignalP"/>
    </source>
</evidence>
<keyword evidence="5" id="KW-0653">Protein transport</keyword>
<feature type="region of interest" description="Disordered" evidence="10">
    <location>
        <begin position="141"/>
        <end position="162"/>
    </location>
</feature>
<sequence>MRLETSFARTGRWGGRIAALTAALLTVASPAFAATVKSVSMKEAGSATQVVIEGDAPLNYHDFTLESPDRIVVDCPGSQLSFSERSWSGREGSSIKAVRASEMGWGKEAGARIVVDLSQASSYALSSVGNNLVLAVEVPQTPSSKEPAMPADSDHMQPSDGRRMSLDVQGADIQTVLRSLSEFSGKNIVASKEVKGEVTLRLRNVPWRHALDIVLKSQGLGMVETGQTILVSNLDTLRKEELERRTAERSQEELLPLETRILPVNYANSKEMARSVEKTLTKRGHIEVDDRSNSLIVTDIADRLDQVDAMVRNLDTRTPQVEIVARLVDVDASATRDLGISWGAHNLDLFDAGASENADVNAADVTNPAGLVRLGTIKAFGTFDATLQALESQNKANIISNPRITTVNNREASVVVGKQIPLIVQDFAGNAVTQLTTIGIKLSVTPHINTGNRITMDVHPEVSDLASQATVQGGIIINTTMADTRVMVNDGETAVIGGLIRSNESTTKRGVPVLMDVPLLGNLFRSNSTTHQKRELLIFVTPKILGEGVTPKG</sequence>
<comment type="caution">
    <text evidence="13">The sequence shown here is derived from an EMBL/GenBank/DDBJ whole genome shotgun (WGS) entry which is preliminary data.</text>
</comment>
<evidence type="ECO:0000256" key="1">
    <source>
        <dbReference type="ARBA" id="ARBA00004370"/>
    </source>
</evidence>
<evidence type="ECO:0000259" key="12">
    <source>
        <dbReference type="SMART" id="SM00965"/>
    </source>
</evidence>
<protein>
    <submittedName>
        <fullName evidence="13">Type IV pilus secretin PilQ</fullName>
    </submittedName>
</protein>
<comment type="similarity">
    <text evidence="8">Belongs to the bacterial secretin family.</text>
</comment>
<dbReference type="Gene3D" id="3.30.1370.130">
    <property type="match status" value="1"/>
</dbReference>
<comment type="subcellular location">
    <subcellularLocation>
        <location evidence="9">Cell outer membrane</location>
    </subcellularLocation>
    <subcellularLocation>
        <location evidence="1">Membrane</location>
    </subcellularLocation>
</comment>
<evidence type="ECO:0000256" key="9">
    <source>
        <dbReference type="RuleBase" id="RU004004"/>
    </source>
</evidence>
<dbReference type="AlphaFoldDB" id="A0A538TA61"/>
<dbReference type="NCBIfam" id="TIGR02515">
    <property type="entry name" value="IV_pilus_PilQ"/>
    <property type="match status" value="1"/>
</dbReference>
<evidence type="ECO:0000256" key="8">
    <source>
        <dbReference type="RuleBase" id="RU004003"/>
    </source>
</evidence>
<keyword evidence="2 9" id="KW-0813">Transport</keyword>
<keyword evidence="6" id="KW-0472">Membrane</keyword>
<evidence type="ECO:0000256" key="2">
    <source>
        <dbReference type="ARBA" id="ARBA00022448"/>
    </source>
</evidence>
<evidence type="ECO:0000256" key="7">
    <source>
        <dbReference type="ARBA" id="ARBA00023237"/>
    </source>
</evidence>
<dbReference type="GO" id="GO:0009306">
    <property type="term" value="P:protein secretion"/>
    <property type="evidence" value="ECO:0007669"/>
    <property type="project" value="InterPro"/>
</dbReference>
<dbReference type="InterPro" id="IPR013355">
    <property type="entry name" value="Pilus_4_PilQ"/>
</dbReference>
<keyword evidence="7" id="KW-0998">Cell outer membrane</keyword>
<dbReference type="InterPro" id="IPR011662">
    <property type="entry name" value="Secretin/TonB_short_N"/>
</dbReference>
<dbReference type="Gene3D" id="3.30.1370.120">
    <property type="match status" value="1"/>
</dbReference>